<dbReference type="PANTHER" id="PTHR43255">
    <property type="entry name" value="IRON-SULFUR-BINDING OXIDOREDUCTASE FADF-RELATED-RELATED"/>
    <property type="match status" value="1"/>
</dbReference>
<dbReference type="RefSeq" id="WP_015591324.1">
    <property type="nucleotide sequence ID" value="NC_021169.1"/>
</dbReference>
<dbReference type="InterPro" id="IPR009051">
    <property type="entry name" value="Helical_ferredxn"/>
</dbReference>
<dbReference type="Proteomes" id="UP000013307">
    <property type="component" value="Chromosome"/>
</dbReference>
<dbReference type="OrthoDB" id="42878at2157"/>
<dbReference type="GeneID" id="15393390"/>
<gene>
    <name evidence="8" type="ORF">Asulf_01755</name>
</gene>
<dbReference type="SUPFAM" id="SSF46548">
    <property type="entry name" value="alpha-helical ferredoxin"/>
    <property type="match status" value="1"/>
</dbReference>
<dbReference type="InterPro" id="IPR004017">
    <property type="entry name" value="Cys_rich_dom"/>
</dbReference>
<dbReference type="GO" id="GO:0046872">
    <property type="term" value="F:metal ion binding"/>
    <property type="evidence" value="ECO:0007669"/>
    <property type="project" value="UniProtKB-KW"/>
</dbReference>
<dbReference type="InterPro" id="IPR051460">
    <property type="entry name" value="HdrC_iron-sulfur_subunit"/>
</dbReference>
<feature type="domain" description="4Fe-4S ferredoxin-type" evidence="7">
    <location>
        <begin position="13"/>
        <end position="43"/>
    </location>
</feature>
<keyword evidence="2" id="KW-0004">4Fe-4S</keyword>
<feature type="domain" description="4Fe-4S ferredoxin-type" evidence="7">
    <location>
        <begin position="55"/>
        <end position="87"/>
    </location>
</feature>
<dbReference type="eggNOG" id="arCOG00332">
    <property type="taxonomic scope" value="Archaea"/>
</dbReference>
<evidence type="ECO:0000259" key="7">
    <source>
        <dbReference type="PROSITE" id="PS51379"/>
    </source>
</evidence>
<keyword evidence="6" id="KW-0411">Iron-sulfur</keyword>
<keyword evidence="9" id="KW-1185">Reference proteome</keyword>
<keyword evidence="5" id="KW-0408">Iron</keyword>
<name>N0BM82_9EURY</name>
<dbReference type="Pfam" id="PF13183">
    <property type="entry name" value="Fer4_8"/>
    <property type="match status" value="1"/>
</dbReference>
<organism evidence="8 9">
    <name type="scientific">Archaeoglobus sulfaticallidus PM70-1</name>
    <dbReference type="NCBI Taxonomy" id="387631"/>
    <lineage>
        <taxon>Archaea</taxon>
        <taxon>Methanobacteriati</taxon>
        <taxon>Methanobacteriota</taxon>
        <taxon>Archaeoglobi</taxon>
        <taxon>Archaeoglobales</taxon>
        <taxon>Archaeoglobaceae</taxon>
        <taxon>Archaeoglobus</taxon>
    </lineage>
</organism>
<dbReference type="STRING" id="387631.Asulf_01755"/>
<dbReference type="GO" id="GO:0051539">
    <property type="term" value="F:4 iron, 4 sulfur cluster binding"/>
    <property type="evidence" value="ECO:0007669"/>
    <property type="project" value="UniProtKB-KW"/>
</dbReference>
<dbReference type="InterPro" id="IPR017900">
    <property type="entry name" value="4Fe4S_Fe_S_CS"/>
</dbReference>
<dbReference type="KEGG" id="ast:Asulf_01755"/>
<evidence type="ECO:0000256" key="3">
    <source>
        <dbReference type="ARBA" id="ARBA00022723"/>
    </source>
</evidence>
<dbReference type="PROSITE" id="PS51379">
    <property type="entry name" value="4FE4S_FER_2"/>
    <property type="match status" value="2"/>
</dbReference>
<evidence type="ECO:0000313" key="8">
    <source>
        <dbReference type="EMBL" id="AGK61726.1"/>
    </source>
</evidence>
<evidence type="ECO:0000256" key="4">
    <source>
        <dbReference type="ARBA" id="ARBA00023002"/>
    </source>
</evidence>
<dbReference type="EMBL" id="CP005290">
    <property type="protein sequence ID" value="AGK61726.1"/>
    <property type="molecule type" value="Genomic_DNA"/>
</dbReference>
<comment type="similarity">
    <text evidence="1">Belongs to the HdrC family.</text>
</comment>
<dbReference type="Pfam" id="PF02754">
    <property type="entry name" value="CCG"/>
    <property type="match status" value="2"/>
</dbReference>
<keyword evidence="4" id="KW-0560">Oxidoreductase</keyword>
<dbReference type="GO" id="GO:0005886">
    <property type="term" value="C:plasma membrane"/>
    <property type="evidence" value="ECO:0007669"/>
    <property type="project" value="TreeGrafter"/>
</dbReference>
<dbReference type="HOGENOM" id="CLU_023081_2_2_2"/>
<evidence type="ECO:0000256" key="6">
    <source>
        <dbReference type="ARBA" id="ARBA00023014"/>
    </source>
</evidence>
<reference evidence="8 9" key="1">
    <citation type="journal article" date="2013" name="Genome Announc.">
        <title>Complete Genome Sequence of the Thermophilic and Facultatively Chemolithoautotrophic Sulfate Reducer Archaeoglobus sulfaticallidus Strain PM70-1T.</title>
        <authorList>
            <person name="Stokke R."/>
            <person name="Hocking W.P."/>
            <person name="Steinsbu B.O."/>
            <person name="Steen I.H."/>
        </authorList>
    </citation>
    <scope>NUCLEOTIDE SEQUENCE [LARGE SCALE GENOMIC DNA]</scope>
    <source>
        <strain evidence="8">PM70-1</strain>
    </source>
</reference>
<evidence type="ECO:0000256" key="5">
    <source>
        <dbReference type="ARBA" id="ARBA00023004"/>
    </source>
</evidence>
<sequence length="382" mass="43425">MVKINPEYFEVVKEFGAESSLKCYQCGTCTGICPVSTTDQNFPRRFVLYSQLGIEEKLLDAPEAWLCLSCKLCTEFCPRDAQPSEVMLAIKRMAVESGNTPPYIRDFFTNIHKQKNPWGLGKFKREDWVKKADAEVPKVKDNPEFEWLWFVGCAHSFDNRNIEVTKKLARILNDIGVNFAILGREEGCCGNDVRRAGEEGLFELLMDENAKTFDKYGVERLFTHSPHCFNAFKNEYEGYEVKLILEIIYDAIKSGKLELKKPINKKVTYHDSCFLGRYNKIYDLPREILQMIPGVELVEMKSNREMSLCCGGGAGNIVGDYEGEIQPARVRAIEAAESGAEILAVACPFCLLMLEDGVKMEKVDDRVTVKDIIELIYESAYE</sequence>
<evidence type="ECO:0000256" key="2">
    <source>
        <dbReference type="ARBA" id="ARBA00022485"/>
    </source>
</evidence>
<proteinExistence type="inferred from homology"/>
<evidence type="ECO:0000313" key="9">
    <source>
        <dbReference type="Proteomes" id="UP000013307"/>
    </source>
</evidence>
<dbReference type="GO" id="GO:0016491">
    <property type="term" value="F:oxidoreductase activity"/>
    <property type="evidence" value="ECO:0007669"/>
    <property type="project" value="UniProtKB-KW"/>
</dbReference>
<dbReference type="PROSITE" id="PS00198">
    <property type="entry name" value="4FE4S_FER_1"/>
    <property type="match status" value="2"/>
</dbReference>
<dbReference type="Gene3D" id="1.10.1060.10">
    <property type="entry name" value="Alpha-helical ferredoxin"/>
    <property type="match status" value="1"/>
</dbReference>
<dbReference type="PANTHER" id="PTHR43255:SF1">
    <property type="entry name" value="IRON-SULFUR-BINDING OXIDOREDUCTASE FADF-RELATED"/>
    <property type="match status" value="1"/>
</dbReference>
<accession>N0BM82</accession>
<evidence type="ECO:0000256" key="1">
    <source>
        <dbReference type="ARBA" id="ARBA00007097"/>
    </source>
</evidence>
<dbReference type="AlphaFoldDB" id="N0BM82"/>
<dbReference type="InterPro" id="IPR017896">
    <property type="entry name" value="4Fe4S_Fe-S-bd"/>
</dbReference>
<protein>
    <submittedName>
        <fullName evidence="8">Tungsten-dependent benzoyl-CoA reductase-related protein bamD</fullName>
    </submittedName>
</protein>
<keyword evidence="3" id="KW-0479">Metal-binding</keyword>